<dbReference type="AlphaFoldDB" id="A0A1W1HJB4"/>
<dbReference type="Proteomes" id="UP000191931">
    <property type="component" value="Unassembled WGS sequence"/>
</dbReference>
<sequence length="59" mass="6529">MAAIQPPPNIENCIHFHGKTIVTTKDQGVEILKAKGKIILCLTLNCIQLYVNILHAIFS</sequence>
<evidence type="ECO:0000313" key="2">
    <source>
        <dbReference type="Proteomes" id="UP000191931"/>
    </source>
</evidence>
<protein>
    <submittedName>
        <fullName evidence="1">Uncharacterized protein</fullName>
    </submittedName>
</protein>
<proteinExistence type="predicted"/>
<keyword evidence="2" id="KW-1185">Reference proteome</keyword>
<dbReference type="EMBL" id="FWEV01000321">
    <property type="protein sequence ID" value="SLM32591.1"/>
    <property type="molecule type" value="Genomic_DNA"/>
</dbReference>
<organism evidence="1 2">
    <name type="scientific">Desulfamplus magnetovallimortis</name>
    <dbReference type="NCBI Taxonomy" id="1246637"/>
    <lineage>
        <taxon>Bacteria</taxon>
        <taxon>Pseudomonadati</taxon>
        <taxon>Thermodesulfobacteriota</taxon>
        <taxon>Desulfobacteria</taxon>
        <taxon>Desulfobacterales</taxon>
        <taxon>Desulfobacteraceae</taxon>
        <taxon>Desulfamplus</taxon>
    </lineage>
</organism>
<reference evidence="1 2" key="1">
    <citation type="submission" date="2017-03" db="EMBL/GenBank/DDBJ databases">
        <authorList>
            <person name="Afonso C.L."/>
            <person name="Miller P.J."/>
            <person name="Scott M.A."/>
            <person name="Spackman E."/>
            <person name="Goraichik I."/>
            <person name="Dimitrov K.M."/>
            <person name="Suarez D.L."/>
            <person name="Swayne D.E."/>
        </authorList>
    </citation>
    <scope>NUCLEOTIDE SEQUENCE [LARGE SCALE GENOMIC DNA]</scope>
    <source>
        <strain evidence="1">PRJEB14757</strain>
    </source>
</reference>
<evidence type="ECO:0000313" key="1">
    <source>
        <dbReference type="EMBL" id="SLM32591.1"/>
    </source>
</evidence>
<name>A0A1W1HJB4_9BACT</name>
<accession>A0A1W1HJB4</accession>
<dbReference type="STRING" id="1246637.MTBBW1_760055"/>
<gene>
    <name evidence="1" type="ORF">MTBBW1_760055</name>
</gene>